<dbReference type="Pfam" id="PF01266">
    <property type="entry name" value="DAO"/>
    <property type="match status" value="1"/>
</dbReference>
<reference evidence="2 3" key="1">
    <citation type="submission" date="2015-12" db="EMBL/GenBank/DDBJ databases">
        <title>Dictyostelia acquired genes for synthesis and detection of signals that induce cell-type specialization by lateral gene transfer from prokaryotes.</title>
        <authorList>
            <person name="Gloeckner G."/>
            <person name="Schaap P."/>
        </authorList>
    </citation>
    <scope>NUCLEOTIDE SEQUENCE [LARGE SCALE GENOMIC DNA]</scope>
    <source>
        <strain evidence="2 3">TK</strain>
    </source>
</reference>
<organism evidence="2 3">
    <name type="scientific">Tieghemostelium lacteum</name>
    <name type="common">Slime mold</name>
    <name type="synonym">Dictyostelium lacteum</name>
    <dbReference type="NCBI Taxonomy" id="361077"/>
    <lineage>
        <taxon>Eukaryota</taxon>
        <taxon>Amoebozoa</taxon>
        <taxon>Evosea</taxon>
        <taxon>Eumycetozoa</taxon>
        <taxon>Dictyostelia</taxon>
        <taxon>Dictyosteliales</taxon>
        <taxon>Raperosteliaceae</taxon>
        <taxon>Tieghemostelium</taxon>
    </lineage>
</organism>
<dbReference type="PANTHER" id="PTHR13847">
    <property type="entry name" value="SARCOSINE DEHYDROGENASE-RELATED"/>
    <property type="match status" value="1"/>
</dbReference>
<comment type="caution">
    <text evidence="2">The sequence shown here is derived from an EMBL/GenBank/DDBJ whole genome shotgun (WGS) entry which is preliminary data.</text>
</comment>
<dbReference type="InterPro" id="IPR036188">
    <property type="entry name" value="FAD/NAD-bd_sf"/>
</dbReference>
<feature type="domain" description="FAD dependent oxidoreductase" evidence="1">
    <location>
        <begin position="14"/>
        <end position="380"/>
    </location>
</feature>
<dbReference type="OrthoDB" id="429143at2759"/>
<dbReference type="AlphaFoldDB" id="A0A152A6V7"/>
<accession>A0A152A6V7</accession>
<gene>
    <name evidence="2" type="ORF">DLAC_00735</name>
</gene>
<dbReference type="Gene3D" id="3.50.50.60">
    <property type="entry name" value="FAD/NAD(P)-binding domain"/>
    <property type="match status" value="1"/>
</dbReference>
<sequence>MLSYWETQSLLNYDYIIIGSGIVGLSTAISLKEENDKHRVVVMERDILPTGASTKNAGFACIGSLTEILDDIKTMGKETSVELVKTRLQGLKLLRERLGDANIGYKENGSYEVISDREIHALDHLKEVNDLLRPIFNGKDAFTLCPHELLNQTGFNENYVRHLIQNNFEGEINTGKMMSSLISHANRMGVEILSNCKVEKFEDLGGEKGAQVSVFNQTLGHDVTFRCKKLAICTNAFTGSLIPNIDVIPGRGQVVVTEPIPNLKFKGIYHFDEGYYYFRVIDDRILFGGGRNLDFEKEKTSQFQFNQKIQDKLLYYLSNLILGVKQEDIKIAQRWVGIMAFGKDKKPIIEYHSPNIVLGVRMGGMGVAIGSLVGQKVASLCLINNRPSL</sequence>
<name>A0A152A6V7_TIELA</name>
<dbReference type="OMA" id="AICTNAF"/>
<dbReference type="Proteomes" id="UP000076078">
    <property type="component" value="Unassembled WGS sequence"/>
</dbReference>
<dbReference type="EMBL" id="LODT01000004">
    <property type="protein sequence ID" value="KYR01944.1"/>
    <property type="molecule type" value="Genomic_DNA"/>
</dbReference>
<dbReference type="FunCoup" id="A0A152A6V7">
    <property type="interactions" value="26"/>
</dbReference>
<dbReference type="SUPFAM" id="SSF51905">
    <property type="entry name" value="FAD/NAD(P)-binding domain"/>
    <property type="match status" value="1"/>
</dbReference>
<evidence type="ECO:0000313" key="3">
    <source>
        <dbReference type="Proteomes" id="UP000076078"/>
    </source>
</evidence>
<keyword evidence="3" id="KW-1185">Reference proteome</keyword>
<dbReference type="InParanoid" id="A0A152A6V7"/>
<protein>
    <recommendedName>
        <fullName evidence="1">FAD dependent oxidoreductase domain-containing protein</fullName>
    </recommendedName>
</protein>
<dbReference type="InterPro" id="IPR006076">
    <property type="entry name" value="FAD-dep_OxRdtase"/>
</dbReference>
<proteinExistence type="predicted"/>
<evidence type="ECO:0000259" key="1">
    <source>
        <dbReference type="Pfam" id="PF01266"/>
    </source>
</evidence>
<evidence type="ECO:0000313" key="2">
    <source>
        <dbReference type="EMBL" id="KYR01944.1"/>
    </source>
</evidence>
<dbReference type="GO" id="GO:0005737">
    <property type="term" value="C:cytoplasm"/>
    <property type="evidence" value="ECO:0007669"/>
    <property type="project" value="TreeGrafter"/>
</dbReference>
<dbReference type="STRING" id="361077.A0A152A6V7"/>
<dbReference type="PANTHER" id="PTHR13847:SF281">
    <property type="entry name" value="FAD DEPENDENT OXIDOREDUCTASE DOMAIN-CONTAINING PROTEIN"/>
    <property type="match status" value="1"/>
</dbReference>
<dbReference type="Gene3D" id="3.30.9.10">
    <property type="entry name" value="D-Amino Acid Oxidase, subunit A, domain 2"/>
    <property type="match status" value="1"/>
</dbReference>